<gene>
    <name evidence="2" type="ORF">BT63DRAFT_414168</name>
</gene>
<dbReference type="InterPro" id="IPR046347">
    <property type="entry name" value="bZIP_sf"/>
</dbReference>
<organism evidence="2 3">
    <name type="scientific">Microthyrium microscopicum</name>
    <dbReference type="NCBI Taxonomy" id="703497"/>
    <lineage>
        <taxon>Eukaryota</taxon>
        <taxon>Fungi</taxon>
        <taxon>Dikarya</taxon>
        <taxon>Ascomycota</taxon>
        <taxon>Pezizomycotina</taxon>
        <taxon>Dothideomycetes</taxon>
        <taxon>Dothideomycetes incertae sedis</taxon>
        <taxon>Microthyriales</taxon>
        <taxon>Microthyriaceae</taxon>
        <taxon>Microthyrium</taxon>
    </lineage>
</organism>
<dbReference type="PANTHER" id="PTHR40618">
    <property type="entry name" value="B-ZIP TRANSCRIPTION FACTOR (EUROFUNG)-RELATED"/>
    <property type="match status" value="1"/>
</dbReference>
<dbReference type="CDD" id="cd14688">
    <property type="entry name" value="bZIP_YAP"/>
    <property type="match status" value="1"/>
</dbReference>
<dbReference type="AlphaFoldDB" id="A0A6A6UB42"/>
<keyword evidence="3" id="KW-1185">Reference proteome</keyword>
<accession>A0A6A6UB42</accession>
<protein>
    <recommendedName>
        <fullName evidence="4">BZIP domain-containing protein</fullName>
    </recommendedName>
</protein>
<dbReference type="SUPFAM" id="SSF57959">
    <property type="entry name" value="Leucine zipper domain"/>
    <property type="match status" value="1"/>
</dbReference>
<dbReference type="PANTHER" id="PTHR40618:SF1">
    <property type="entry name" value="B-ZIP TRANSCRIPTION FACTOR (EUROFUNG)"/>
    <property type="match status" value="1"/>
</dbReference>
<evidence type="ECO:0000313" key="2">
    <source>
        <dbReference type="EMBL" id="KAF2668134.1"/>
    </source>
</evidence>
<dbReference type="GO" id="GO:0003700">
    <property type="term" value="F:DNA-binding transcription factor activity"/>
    <property type="evidence" value="ECO:0007669"/>
    <property type="project" value="InterPro"/>
</dbReference>
<proteinExistence type="predicted"/>
<evidence type="ECO:0008006" key="4">
    <source>
        <dbReference type="Google" id="ProtNLM"/>
    </source>
</evidence>
<dbReference type="Proteomes" id="UP000799302">
    <property type="component" value="Unassembled WGS sequence"/>
</dbReference>
<feature type="compositionally biased region" description="Basic and acidic residues" evidence="1">
    <location>
        <begin position="14"/>
        <end position="42"/>
    </location>
</feature>
<dbReference type="EMBL" id="MU004236">
    <property type="protein sequence ID" value="KAF2668134.1"/>
    <property type="molecule type" value="Genomic_DNA"/>
</dbReference>
<dbReference type="Gene3D" id="1.20.5.170">
    <property type="match status" value="1"/>
</dbReference>
<sequence length="594" mass="65953">MVAERISRKRQRVAPKDSEDDSKKARGRPRVDGQDETAADRRRTQIRLAQRAYRQRKENTISSLNARVATLQSTIEEMNKCFLEFNDKLVTSNLLEPQLVKELQRTTHNFLLLAKASDNSSSTDSDSEPETMQYEQLVRHEESTQSLFEQPQPDYQTKDLDMGIGYVQIIDDSSSGSALSPPEMPLDPKGFDAALISMSNQSNNALSAQEYPDFNDFPLYPSPSADSTNSTSSAELALPSKELPDMNRNSSLLNTLTLKAPYTFSTEETTFSRRLHRAALERGYHLLATSSQRPEGVLWTFRLSLLYHTQTALMERIRRMLLRPVDQPLEFYATPFIHLGGAGTHYPKERKQNTYIIKEGPINASARLEHTDTGYDPGIELKFDIKEYEGEWFDSNDVEGYLRELGLSIDPRSTFAEANVDDNGILVSLLRKNGALPSVSPTPEPQQAWPVNSITDVSGSTVPVSQAIIDDATARLFPELGLGDSISSAWMNDANIAASWLMGGGSRTPEFPASGWSSAQPPSLWDPLDALGSLELPPSDSTSRSKSPSMRRVTIDVSSFVDEIIKSGICLGRAPGFRKKDVEHSLVASIIEVV</sequence>
<evidence type="ECO:0000256" key="1">
    <source>
        <dbReference type="SAM" id="MobiDB-lite"/>
    </source>
</evidence>
<dbReference type="OrthoDB" id="3555317at2759"/>
<name>A0A6A6UB42_9PEZI</name>
<feature type="region of interest" description="Disordered" evidence="1">
    <location>
        <begin position="1"/>
        <end position="42"/>
    </location>
</feature>
<evidence type="ECO:0000313" key="3">
    <source>
        <dbReference type="Proteomes" id="UP000799302"/>
    </source>
</evidence>
<reference evidence="2" key="1">
    <citation type="journal article" date="2020" name="Stud. Mycol.">
        <title>101 Dothideomycetes genomes: a test case for predicting lifestyles and emergence of pathogens.</title>
        <authorList>
            <person name="Haridas S."/>
            <person name="Albert R."/>
            <person name="Binder M."/>
            <person name="Bloem J."/>
            <person name="Labutti K."/>
            <person name="Salamov A."/>
            <person name="Andreopoulos B."/>
            <person name="Baker S."/>
            <person name="Barry K."/>
            <person name="Bills G."/>
            <person name="Bluhm B."/>
            <person name="Cannon C."/>
            <person name="Castanera R."/>
            <person name="Culley D."/>
            <person name="Daum C."/>
            <person name="Ezra D."/>
            <person name="Gonzalez J."/>
            <person name="Henrissat B."/>
            <person name="Kuo A."/>
            <person name="Liang C."/>
            <person name="Lipzen A."/>
            <person name="Lutzoni F."/>
            <person name="Magnuson J."/>
            <person name="Mondo S."/>
            <person name="Nolan M."/>
            <person name="Ohm R."/>
            <person name="Pangilinan J."/>
            <person name="Park H.-J."/>
            <person name="Ramirez L."/>
            <person name="Alfaro M."/>
            <person name="Sun H."/>
            <person name="Tritt A."/>
            <person name="Yoshinaga Y."/>
            <person name="Zwiers L.-H."/>
            <person name="Turgeon B."/>
            <person name="Goodwin S."/>
            <person name="Spatafora J."/>
            <person name="Crous P."/>
            <person name="Grigoriev I."/>
        </authorList>
    </citation>
    <scope>NUCLEOTIDE SEQUENCE</scope>
    <source>
        <strain evidence="2">CBS 115976</strain>
    </source>
</reference>